<dbReference type="SUPFAM" id="SSF55021">
    <property type="entry name" value="ACT-like"/>
    <property type="match status" value="1"/>
</dbReference>
<dbReference type="GO" id="GO:0006565">
    <property type="term" value="P:L-serine catabolic process"/>
    <property type="evidence" value="ECO:0007669"/>
    <property type="project" value="TreeGrafter"/>
</dbReference>
<dbReference type="GO" id="GO:0006567">
    <property type="term" value="P:L-threonine catabolic process"/>
    <property type="evidence" value="ECO:0007669"/>
    <property type="project" value="TreeGrafter"/>
</dbReference>
<name>A0A4S8K0U6_MUSBA</name>
<dbReference type="InterPro" id="IPR050147">
    <property type="entry name" value="Ser/Thr_Dehydratase"/>
</dbReference>
<dbReference type="CDD" id="cd01562">
    <property type="entry name" value="Thr-dehyd"/>
    <property type="match status" value="1"/>
</dbReference>
<dbReference type="GO" id="GO:0004794">
    <property type="term" value="F:threonine deaminase activity"/>
    <property type="evidence" value="ECO:0007669"/>
    <property type="project" value="UniProtKB-UniRule"/>
</dbReference>
<dbReference type="EC" id="4.3.1.19" evidence="15"/>
<comment type="caution">
    <text evidence="17">The sequence shown here is derived from an EMBL/GenBank/DDBJ whole genome shotgun (WGS) entry which is preliminary data.</text>
</comment>
<dbReference type="SUPFAM" id="SSF53686">
    <property type="entry name" value="Tryptophan synthase beta subunit-like PLP-dependent enzymes"/>
    <property type="match status" value="1"/>
</dbReference>
<dbReference type="GO" id="GO:0009507">
    <property type="term" value="C:chloroplast"/>
    <property type="evidence" value="ECO:0007669"/>
    <property type="project" value="UniProtKB-SubCell"/>
</dbReference>
<dbReference type="FunFam" id="3.40.1020.10:FF:000003">
    <property type="entry name" value="Threonine dehydratase"/>
    <property type="match status" value="1"/>
</dbReference>
<dbReference type="PANTHER" id="PTHR48078">
    <property type="entry name" value="THREONINE DEHYDRATASE, MITOCHONDRIAL-RELATED"/>
    <property type="match status" value="1"/>
</dbReference>
<evidence type="ECO:0000256" key="3">
    <source>
        <dbReference type="ARBA" id="ARBA00004229"/>
    </source>
</evidence>
<evidence type="ECO:0000256" key="13">
    <source>
        <dbReference type="ARBA" id="ARBA00023239"/>
    </source>
</evidence>
<dbReference type="PROSITE" id="PS51672">
    <property type="entry name" value="ACT_LIKE"/>
    <property type="match status" value="1"/>
</dbReference>
<keyword evidence="18" id="KW-1185">Reference proteome</keyword>
<dbReference type="GO" id="GO:0030170">
    <property type="term" value="F:pyridoxal phosphate binding"/>
    <property type="evidence" value="ECO:0007669"/>
    <property type="project" value="InterPro"/>
</dbReference>
<feature type="domain" description="ACT-like" evidence="16">
    <location>
        <begin position="523"/>
        <end position="594"/>
    </location>
</feature>
<keyword evidence="9" id="KW-0934">Plastid</keyword>
<dbReference type="AlphaFoldDB" id="A0A4S8K0U6"/>
<evidence type="ECO:0000313" key="17">
    <source>
        <dbReference type="EMBL" id="THU68340.1"/>
    </source>
</evidence>
<comment type="pathway">
    <text evidence="4 15">Amino-acid biosynthesis; L-isoleucine biosynthesis; 2-oxobutanoate from L-threonine: step 1/1.</text>
</comment>
<evidence type="ECO:0000256" key="6">
    <source>
        <dbReference type="ARBA" id="ARBA00022528"/>
    </source>
</evidence>
<evidence type="ECO:0000313" key="18">
    <source>
        <dbReference type="Proteomes" id="UP000317650"/>
    </source>
</evidence>
<evidence type="ECO:0000256" key="4">
    <source>
        <dbReference type="ARBA" id="ARBA00004810"/>
    </source>
</evidence>
<keyword evidence="7 15" id="KW-0028">Amino-acid biosynthesis</keyword>
<keyword evidence="10" id="KW-0677">Repeat</keyword>
<keyword evidence="12" id="KW-0809">Transit peptide</keyword>
<keyword evidence="13 15" id="KW-0456">Lyase</keyword>
<proteinExistence type="inferred from homology"/>
<evidence type="ECO:0000256" key="5">
    <source>
        <dbReference type="ARBA" id="ARBA00010869"/>
    </source>
</evidence>
<sequence>MPMASLALARLSHLPPARQRAPESIAPRDTSFRLHCQSPKPLAGGRTGPLLAPAAVSSSSFSPAALTAAPTSTSLMLKRVSVDSLQYESGYLGGISEKTKPSPADAADEVQNGVLNPMEYLTNILSSRVYDVAIESPLQLAPKLSARLGVDLWLKREDLQPVFSFKLRGAYNMMAKLTKEQLDRGVICSSAGNHAQGVALAAQRLGCDAVIVMPVTTPEIKWRSVERLGATVVLKGDSYDEAQSYAKQRGEQEGRTFVPPFDHPDVITGQGTIGMEIIRQLSGPLHAIFVPVGGGGLIAGIAAYVKRVRPEVKVIGVEPSDANAMALSLYHGQRIMLEQVGGFADGVAVKVVGEETFCLCRELVDGVVLVSRDAICASIKDMFEEKRSILEPAGALALAGAEAYCRYYGLKDETIVAITSGANMNFDRLRLVTELADVGRKREAVLATILPEERGSFKKFCKLVGPMNITEFNVGVHTDSELAAMVHQMEHAQLKTFNLTNDDLAKDHLRYFMGGRSNVEDELLCRFVFPERPGALMKFLDSFSPRWNISLFHYRAQGETGANVLVGIQVPKEETEEFKNRAQNLGYEYAYEMNNAAYRLLMQ</sequence>
<evidence type="ECO:0000256" key="12">
    <source>
        <dbReference type="ARBA" id="ARBA00022946"/>
    </source>
</evidence>
<evidence type="ECO:0000256" key="8">
    <source>
        <dbReference type="ARBA" id="ARBA00022624"/>
    </source>
</evidence>
<evidence type="ECO:0000256" key="2">
    <source>
        <dbReference type="ARBA" id="ARBA00001933"/>
    </source>
</evidence>
<dbReference type="GO" id="GO:0003941">
    <property type="term" value="F:L-serine ammonia-lyase activity"/>
    <property type="evidence" value="ECO:0007669"/>
    <property type="project" value="TreeGrafter"/>
</dbReference>
<keyword evidence="14 15" id="KW-0100">Branched-chain amino acid biosynthesis</keyword>
<dbReference type="PANTHER" id="PTHR48078:SF11">
    <property type="entry name" value="THREONINE DEHYDRATASE, MITOCHONDRIAL"/>
    <property type="match status" value="1"/>
</dbReference>
<organism evidence="17 18">
    <name type="scientific">Musa balbisiana</name>
    <name type="common">Banana</name>
    <dbReference type="NCBI Taxonomy" id="52838"/>
    <lineage>
        <taxon>Eukaryota</taxon>
        <taxon>Viridiplantae</taxon>
        <taxon>Streptophyta</taxon>
        <taxon>Embryophyta</taxon>
        <taxon>Tracheophyta</taxon>
        <taxon>Spermatophyta</taxon>
        <taxon>Magnoliopsida</taxon>
        <taxon>Liliopsida</taxon>
        <taxon>Zingiberales</taxon>
        <taxon>Musaceae</taxon>
        <taxon>Musa</taxon>
    </lineage>
</organism>
<keyword evidence="8 15" id="KW-0412">Isoleucine biosynthesis</keyword>
<comment type="catalytic activity">
    <reaction evidence="1 15">
        <text>L-threonine = 2-oxobutanoate + NH4(+)</text>
        <dbReference type="Rhea" id="RHEA:22108"/>
        <dbReference type="ChEBI" id="CHEBI:16763"/>
        <dbReference type="ChEBI" id="CHEBI:28938"/>
        <dbReference type="ChEBI" id="CHEBI:57926"/>
        <dbReference type="EC" id="4.3.1.19"/>
    </reaction>
</comment>
<dbReference type="CDD" id="cd04907">
    <property type="entry name" value="ACT_ThrD-I_2"/>
    <property type="match status" value="1"/>
</dbReference>
<dbReference type="GO" id="GO:0009097">
    <property type="term" value="P:isoleucine biosynthetic process"/>
    <property type="evidence" value="ECO:0007669"/>
    <property type="project" value="UniProtKB-UniRule"/>
</dbReference>
<dbReference type="Gene3D" id="3.40.1020.10">
    <property type="entry name" value="Biosynthetic Threonine Deaminase, Domain 3"/>
    <property type="match status" value="1"/>
</dbReference>
<evidence type="ECO:0000256" key="15">
    <source>
        <dbReference type="RuleBase" id="RU362012"/>
    </source>
</evidence>
<evidence type="ECO:0000256" key="10">
    <source>
        <dbReference type="ARBA" id="ARBA00022737"/>
    </source>
</evidence>
<dbReference type="FunFam" id="3.40.50.1100:FF:000008">
    <property type="entry name" value="L-threonine dehydratase"/>
    <property type="match status" value="1"/>
</dbReference>
<dbReference type="Gene3D" id="3.40.50.1100">
    <property type="match status" value="2"/>
</dbReference>
<dbReference type="NCBIfam" id="NF006674">
    <property type="entry name" value="PRK09224.1"/>
    <property type="match status" value="1"/>
</dbReference>
<reference evidence="17 18" key="1">
    <citation type="journal article" date="2019" name="Nat. Plants">
        <title>Genome sequencing of Musa balbisiana reveals subgenome evolution and function divergence in polyploid bananas.</title>
        <authorList>
            <person name="Yao X."/>
        </authorList>
    </citation>
    <scope>NUCLEOTIDE SEQUENCE [LARGE SCALE GENOMIC DNA]</scope>
    <source>
        <strain evidence="18">cv. DH-PKW</strain>
        <tissue evidence="17">Leaves</tissue>
    </source>
</reference>
<keyword evidence="6" id="KW-0150">Chloroplast</keyword>
<evidence type="ECO:0000259" key="16">
    <source>
        <dbReference type="PROSITE" id="PS51672"/>
    </source>
</evidence>
<comment type="subcellular location">
    <subcellularLocation>
        <location evidence="3">Plastid</location>
        <location evidence="3">Chloroplast</location>
    </subcellularLocation>
</comment>
<dbReference type="InterPro" id="IPR036052">
    <property type="entry name" value="TrpB-like_PALP_sf"/>
</dbReference>
<gene>
    <name evidence="17" type="ORF">C4D60_Mb08t02890</name>
</gene>
<dbReference type="InterPro" id="IPR038110">
    <property type="entry name" value="TD_ACT-like_sf"/>
</dbReference>
<evidence type="ECO:0000256" key="11">
    <source>
        <dbReference type="ARBA" id="ARBA00022898"/>
    </source>
</evidence>
<dbReference type="UniPathway" id="UPA00047">
    <property type="reaction ID" value="UER00054"/>
</dbReference>
<dbReference type="Pfam" id="PF00291">
    <property type="entry name" value="PALP"/>
    <property type="match status" value="1"/>
</dbReference>
<dbReference type="InterPro" id="IPR001926">
    <property type="entry name" value="TrpB-like_PALP"/>
</dbReference>
<comment type="cofactor">
    <cofactor evidence="2 15">
        <name>pyridoxal 5'-phosphate</name>
        <dbReference type="ChEBI" id="CHEBI:597326"/>
    </cofactor>
</comment>
<accession>A0A4S8K0U6</accession>
<protein>
    <recommendedName>
        <fullName evidence="15">Threonine dehydratase</fullName>
        <ecNumber evidence="15">4.3.1.19</ecNumber>
    </recommendedName>
    <alternativeName>
        <fullName evidence="15">Threonine deaminase</fullName>
    </alternativeName>
</protein>
<evidence type="ECO:0000256" key="7">
    <source>
        <dbReference type="ARBA" id="ARBA00022605"/>
    </source>
</evidence>
<dbReference type="PROSITE" id="PS00165">
    <property type="entry name" value="DEHYDRATASE_SER_THR"/>
    <property type="match status" value="1"/>
</dbReference>
<dbReference type="InterPro" id="IPR000634">
    <property type="entry name" value="Ser/Thr_deHydtase_PyrdxlP-BS"/>
</dbReference>
<evidence type="ECO:0000256" key="9">
    <source>
        <dbReference type="ARBA" id="ARBA00022640"/>
    </source>
</evidence>
<evidence type="ECO:0000256" key="14">
    <source>
        <dbReference type="ARBA" id="ARBA00023304"/>
    </source>
</evidence>
<dbReference type="NCBIfam" id="TIGR01124">
    <property type="entry name" value="ilvA_2Cterm"/>
    <property type="match status" value="1"/>
</dbReference>
<dbReference type="InterPro" id="IPR001721">
    <property type="entry name" value="TD_ACT-like"/>
</dbReference>
<dbReference type="EMBL" id="PYDT01000002">
    <property type="protein sequence ID" value="THU68340.1"/>
    <property type="molecule type" value="Genomic_DNA"/>
</dbReference>
<dbReference type="Pfam" id="PF00585">
    <property type="entry name" value="Thr_dehydrat_C"/>
    <property type="match status" value="2"/>
</dbReference>
<dbReference type="InterPro" id="IPR045865">
    <property type="entry name" value="ACT-like_dom_sf"/>
</dbReference>
<evidence type="ECO:0000256" key="1">
    <source>
        <dbReference type="ARBA" id="ARBA00001274"/>
    </source>
</evidence>
<comment type="similarity">
    <text evidence="5 15">Belongs to the serine/threonine dehydratase family.</text>
</comment>
<dbReference type="Proteomes" id="UP000317650">
    <property type="component" value="Chromosome 8"/>
</dbReference>
<dbReference type="InterPro" id="IPR005787">
    <property type="entry name" value="Thr_deHydtase_biosynth"/>
</dbReference>
<keyword evidence="11 15" id="KW-0663">Pyridoxal phosphate</keyword>
<dbReference type="STRING" id="52838.A0A4S8K0U6"/>